<evidence type="ECO:0000313" key="12">
    <source>
        <dbReference type="Proteomes" id="UP000559256"/>
    </source>
</evidence>
<dbReference type="SUPFAM" id="SSF56112">
    <property type="entry name" value="Protein kinase-like (PK-like)"/>
    <property type="match status" value="1"/>
</dbReference>
<evidence type="ECO:0000313" key="11">
    <source>
        <dbReference type="EMBL" id="KAF5369505.1"/>
    </source>
</evidence>
<dbReference type="GO" id="GO:0005737">
    <property type="term" value="C:cytoplasm"/>
    <property type="evidence" value="ECO:0007669"/>
    <property type="project" value="UniProtKB-SubCell"/>
</dbReference>
<dbReference type="AlphaFoldDB" id="A0A8H5GRC0"/>
<dbReference type="InterPro" id="IPR000719">
    <property type="entry name" value="Prot_kinase_dom"/>
</dbReference>
<gene>
    <name evidence="11" type="ORF">D9758_002528</name>
</gene>
<keyword evidence="2" id="KW-0723">Serine/threonine-protein kinase</keyword>
<keyword evidence="6" id="KW-0067">ATP-binding</keyword>
<dbReference type="InterPro" id="IPR046437">
    <property type="entry name" value="Ser_Thr-PK_POLO_box_1_sf"/>
</dbReference>
<dbReference type="EMBL" id="JAACJM010000013">
    <property type="protein sequence ID" value="KAF5369505.1"/>
    <property type="molecule type" value="Genomic_DNA"/>
</dbReference>
<feature type="domain" description="Cryptic POLO box 2 (CPB2)" evidence="10">
    <location>
        <begin position="593"/>
        <end position="631"/>
    </location>
</feature>
<evidence type="ECO:0000256" key="7">
    <source>
        <dbReference type="SAM" id="MobiDB-lite"/>
    </source>
</evidence>
<dbReference type="InterPro" id="IPR011009">
    <property type="entry name" value="Kinase-like_dom_sf"/>
</dbReference>
<keyword evidence="3" id="KW-0808">Transferase</keyword>
<evidence type="ECO:0000259" key="10">
    <source>
        <dbReference type="PROSITE" id="PS51985"/>
    </source>
</evidence>
<dbReference type="Proteomes" id="UP000559256">
    <property type="component" value="Unassembled WGS sequence"/>
</dbReference>
<evidence type="ECO:0000259" key="9">
    <source>
        <dbReference type="PROSITE" id="PS51984"/>
    </source>
</evidence>
<dbReference type="GO" id="GO:0004674">
    <property type="term" value="F:protein serine/threonine kinase activity"/>
    <property type="evidence" value="ECO:0007669"/>
    <property type="project" value="UniProtKB-KW"/>
</dbReference>
<evidence type="ECO:0000256" key="1">
    <source>
        <dbReference type="ARBA" id="ARBA00004496"/>
    </source>
</evidence>
<sequence length="631" mass="70276">MEDGIENYQILNELATHGSSQTLQGRCKRGRMKNRLVVIKKTPISANNSSSTLQFSLHHPSINSLFSAFTSQTHQFQVLGLCAGGSLFQYIQRYGTGKDSRCLSDGMTRTIIKPLIDALTYLKKEGIVHRDLNPRSILLTEEGRVKLSNFEKAIRVTEQDFTSFTDLYKTGDDADVDYVYVAPEILSRRYYDCSADLWSLGCVAFACVAGKSPFQVDSIDQIFENILRAKYSMTAYFSALLENFVVGLLHIDPSRRTALSSLLHHPFLDTRLPEEPLEIDNSSEGVEDGKHERIPFQSKPFLTNTNRKPAKPQQLPFRAPSTFKENKQHQITNNDESVTDLGIIKNSISNARTFSAGSGFGTKPPLREIKNADLRRILSDEISFKRMMLGMDGSAEMQRDLKGEQVFKEKRVVSDTSEQSRRISLLGYNHHRAKPAISAEEPHPQLRVPSSSSQGTSASATRVHVVNPLAGSSRGEHAPGPNLDSFLGENDGPMLDMNDDLPVGTTRQVNVLPSGSLLIDFREAERRKGMKGHEVLIVSGDGNEIKTYSAPHLSIPCCLAEPLAIYLISDLPKIHWKQYNDAAILVSKIKQRTPRMVLHEQAMKCTLMANGPQADVELLFLDSTLISSKQI</sequence>
<feature type="domain" description="Cryptic POLO box 1 (CPB1)" evidence="9">
    <location>
        <begin position="484"/>
        <end position="592"/>
    </location>
</feature>
<feature type="region of interest" description="Disordered" evidence="7">
    <location>
        <begin position="434"/>
        <end position="491"/>
    </location>
</feature>
<keyword evidence="4" id="KW-0547">Nucleotide-binding</keyword>
<evidence type="ECO:0000256" key="4">
    <source>
        <dbReference type="ARBA" id="ARBA00022741"/>
    </source>
</evidence>
<evidence type="ECO:0000256" key="6">
    <source>
        <dbReference type="ARBA" id="ARBA00022840"/>
    </source>
</evidence>
<dbReference type="PROSITE" id="PS50011">
    <property type="entry name" value="PROTEIN_KINASE_DOM"/>
    <property type="match status" value="1"/>
</dbReference>
<dbReference type="InterPro" id="IPR033699">
    <property type="entry name" value="POLO_box_Plk4_1"/>
</dbReference>
<dbReference type="PANTHER" id="PTHR24345:SF91">
    <property type="entry name" value="SERINE_THREONINE-PROTEIN KINASE PLK4"/>
    <property type="match status" value="1"/>
</dbReference>
<dbReference type="PANTHER" id="PTHR24345">
    <property type="entry name" value="SERINE/THREONINE-PROTEIN KINASE PLK"/>
    <property type="match status" value="1"/>
</dbReference>
<feature type="compositionally biased region" description="Low complexity" evidence="7">
    <location>
        <begin position="450"/>
        <end position="461"/>
    </location>
</feature>
<dbReference type="GO" id="GO:0005524">
    <property type="term" value="F:ATP binding"/>
    <property type="evidence" value="ECO:0007669"/>
    <property type="project" value="UniProtKB-KW"/>
</dbReference>
<evidence type="ECO:0000259" key="8">
    <source>
        <dbReference type="PROSITE" id="PS50011"/>
    </source>
</evidence>
<evidence type="ECO:0008006" key="13">
    <source>
        <dbReference type="Google" id="ProtNLM"/>
    </source>
</evidence>
<feature type="domain" description="Protein kinase" evidence="8">
    <location>
        <begin position="8"/>
        <end position="268"/>
    </location>
</feature>
<keyword evidence="12" id="KW-1185">Reference proteome</keyword>
<comment type="caution">
    <text evidence="11">The sequence shown here is derived from an EMBL/GenBank/DDBJ whole genome shotgun (WGS) entry which is preliminary data.</text>
</comment>
<name>A0A8H5GRC0_9AGAR</name>
<dbReference type="InterPro" id="IPR033698">
    <property type="entry name" value="POLO_box_Plk4_2"/>
</dbReference>
<evidence type="ECO:0000256" key="3">
    <source>
        <dbReference type="ARBA" id="ARBA00022679"/>
    </source>
</evidence>
<organism evidence="11 12">
    <name type="scientific">Tetrapyrgos nigripes</name>
    <dbReference type="NCBI Taxonomy" id="182062"/>
    <lineage>
        <taxon>Eukaryota</taxon>
        <taxon>Fungi</taxon>
        <taxon>Dikarya</taxon>
        <taxon>Basidiomycota</taxon>
        <taxon>Agaricomycotina</taxon>
        <taxon>Agaricomycetes</taxon>
        <taxon>Agaricomycetidae</taxon>
        <taxon>Agaricales</taxon>
        <taxon>Marasmiineae</taxon>
        <taxon>Marasmiaceae</taxon>
        <taxon>Tetrapyrgos</taxon>
    </lineage>
</organism>
<evidence type="ECO:0000256" key="5">
    <source>
        <dbReference type="ARBA" id="ARBA00022777"/>
    </source>
</evidence>
<accession>A0A8H5GRC0</accession>
<dbReference type="Pfam" id="PF00069">
    <property type="entry name" value="Pkinase"/>
    <property type="match status" value="1"/>
</dbReference>
<dbReference type="OrthoDB" id="408964at2759"/>
<proteinExistence type="predicted"/>
<dbReference type="Gene3D" id="3.30.1120.120">
    <property type="match status" value="1"/>
</dbReference>
<dbReference type="GO" id="GO:0005634">
    <property type="term" value="C:nucleus"/>
    <property type="evidence" value="ECO:0007669"/>
    <property type="project" value="TreeGrafter"/>
</dbReference>
<reference evidence="11 12" key="1">
    <citation type="journal article" date="2020" name="ISME J.">
        <title>Uncovering the hidden diversity of litter-decomposition mechanisms in mushroom-forming fungi.</title>
        <authorList>
            <person name="Floudas D."/>
            <person name="Bentzer J."/>
            <person name="Ahren D."/>
            <person name="Johansson T."/>
            <person name="Persson P."/>
            <person name="Tunlid A."/>
        </authorList>
    </citation>
    <scope>NUCLEOTIDE SEQUENCE [LARGE SCALE GENOMIC DNA]</scope>
    <source>
        <strain evidence="11 12">CBS 291.85</strain>
    </source>
</reference>
<protein>
    <recommendedName>
        <fullName evidence="13">Protein kinase domain-containing protein</fullName>
    </recommendedName>
</protein>
<dbReference type="PROSITE" id="PS51984">
    <property type="entry name" value="CPB1"/>
    <property type="match status" value="1"/>
</dbReference>
<dbReference type="Gene3D" id="1.10.510.10">
    <property type="entry name" value="Transferase(Phosphotransferase) domain 1"/>
    <property type="match status" value="1"/>
</dbReference>
<dbReference type="PROSITE" id="PS51985">
    <property type="entry name" value="CPB2"/>
    <property type="match status" value="1"/>
</dbReference>
<comment type="subcellular location">
    <subcellularLocation>
        <location evidence="1">Cytoplasm</location>
    </subcellularLocation>
</comment>
<evidence type="ECO:0000256" key="2">
    <source>
        <dbReference type="ARBA" id="ARBA00022527"/>
    </source>
</evidence>
<keyword evidence="5" id="KW-0418">Kinase</keyword>